<dbReference type="Pfam" id="PF00106">
    <property type="entry name" value="adh_short"/>
    <property type="match status" value="1"/>
</dbReference>
<keyword evidence="6" id="KW-1185">Reference proteome</keyword>
<feature type="transmembrane region" description="Helical" evidence="4">
    <location>
        <begin position="32"/>
        <end position="51"/>
    </location>
</feature>
<dbReference type="InterPro" id="IPR036291">
    <property type="entry name" value="NAD(P)-bd_dom_sf"/>
</dbReference>
<sequence length="297" mass="32204">MQPTPADRNRYFNPGRELNGFYRSTDKKMKKIILVTGASTGIGMATVRALAKEGHRVYGVSRTITNKHGYPFTAIRMDVTDSRSVKEVINSIIAKEGRIDVLVNNAGNGVAGPLYDMPVEAARSQFEVNFFGVVSATSAVLPGMIERNAGLIINISSIAGLIGLPYQGLYSASKFAIEGYSQSLRMELFSTGIDVAVINPGDFKTSFTGNRQKLPFSFPNEKLANDFNAAIKSMEADEDKGGDPADVADKICHIVEAGKPKQNYLVGAIGQTIAPTLKKILPGRLFVKLMNDHYGLH</sequence>
<dbReference type="EMBL" id="BAABFT010000007">
    <property type="protein sequence ID" value="GAA4326561.1"/>
    <property type="molecule type" value="Genomic_DNA"/>
</dbReference>
<gene>
    <name evidence="5" type="ORF">GCM10023149_29460</name>
</gene>
<reference evidence="6" key="1">
    <citation type="journal article" date="2019" name="Int. J. Syst. Evol. Microbiol.">
        <title>The Global Catalogue of Microorganisms (GCM) 10K type strain sequencing project: providing services to taxonomists for standard genome sequencing and annotation.</title>
        <authorList>
            <consortium name="The Broad Institute Genomics Platform"/>
            <consortium name="The Broad Institute Genome Sequencing Center for Infectious Disease"/>
            <person name="Wu L."/>
            <person name="Ma J."/>
        </authorList>
    </citation>
    <scope>NUCLEOTIDE SEQUENCE [LARGE SCALE GENOMIC DNA]</scope>
    <source>
        <strain evidence="6">JCM 17705</strain>
    </source>
</reference>
<evidence type="ECO:0000256" key="2">
    <source>
        <dbReference type="ARBA" id="ARBA00023002"/>
    </source>
</evidence>
<dbReference type="Gene3D" id="3.40.50.720">
    <property type="entry name" value="NAD(P)-binding Rossmann-like Domain"/>
    <property type="match status" value="1"/>
</dbReference>
<dbReference type="Proteomes" id="UP001500582">
    <property type="component" value="Unassembled WGS sequence"/>
</dbReference>
<evidence type="ECO:0000313" key="5">
    <source>
        <dbReference type="EMBL" id="GAA4326561.1"/>
    </source>
</evidence>
<comment type="caution">
    <text evidence="5">The sequence shown here is derived from an EMBL/GenBank/DDBJ whole genome shotgun (WGS) entry which is preliminary data.</text>
</comment>
<evidence type="ECO:0000256" key="1">
    <source>
        <dbReference type="ARBA" id="ARBA00006484"/>
    </source>
</evidence>
<organism evidence="5 6">
    <name type="scientific">Mucilaginibacter gynuensis</name>
    <dbReference type="NCBI Taxonomy" id="1302236"/>
    <lineage>
        <taxon>Bacteria</taxon>
        <taxon>Pseudomonadati</taxon>
        <taxon>Bacteroidota</taxon>
        <taxon>Sphingobacteriia</taxon>
        <taxon>Sphingobacteriales</taxon>
        <taxon>Sphingobacteriaceae</taxon>
        <taxon>Mucilaginibacter</taxon>
    </lineage>
</organism>
<keyword evidence="4" id="KW-1133">Transmembrane helix</keyword>
<evidence type="ECO:0000256" key="3">
    <source>
        <dbReference type="RuleBase" id="RU000363"/>
    </source>
</evidence>
<evidence type="ECO:0000313" key="6">
    <source>
        <dbReference type="Proteomes" id="UP001500582"/>
    </source>
</evidence>
<evidence type="ECO:0000256" key="4">
    <source>
        <dbReference type="SAM" id="Phobius"/>
    </source>
</evidence>
<name>A0ABP8GLP3_9SPHI</name>
<dbReference type="CDD" id="cd05374">
    <property type="entry name" value="17beta-HSD-like_SDR_c"/>
    <property type="match status" value="1"/>
</dbReference>
<keyword evidence="2" id="KW-0560">Oxidoreductase</keyword>
<dbReference type="InterPro" id="IPR020904">
    <property type="entry name" value="Sc_DH/Rdtase_CS"/>
</dbReference>
<dbReference type="PRINTS" id="PR00081">
    <property type="entry name" value="GDHRDH"/>
</dbReference>
<dbReference type="SUPFAM" id="SSF51735">
    <property type="entry name" value="NAD(P)-binding Rossmann-fold domains"/>
    <property type="match status" value="1"/>
</dbReference>
<accession>A0ABP8GLP3</accession>
<keyword evidence="4" id="KW-0472">Membrane</keyword>
<keyword evidence="4" id="KW-0812">Transmembrane</keyword>
<dbReference type="InterPro" id="IPR051911">
    <property type="entry name" value="SDR_oxidoreductase"/>
</dbReference>
<dbReference type="PROSITE" id="PS00061">
    <property type="entry name" value="ADH_SHORT"/>
    <property type="match status" value="1"/>
</dbReference>
<dbReference type="InterPro" id="IPR002347">
    <property type="entry name" value="SDR_fam"/>
</dbReference>
<comment type="similarity">
    <text evidence="1 3">Belongs to the short-chain dehydrogenases/reductases (SDR) family.</text>
</comment>
<dbReference type="PANTHER" id="PTHR43976:SF16">
    <property type="entry name" value="SHORT-CHAIN DEHYDROGENASE_REDUCTASE FAMILY PROTEIN"/>
    <property type="match status" value="1"/>
</dbReference>
<protein>
    <submittedName>
        <fullName evidence="5">SDR family oxidoreductase</fullName>
    </submittedName>
</protein>
<proteinExistence type="inferred from homology"/>
<dbReference type="PANTHER" id="PTHR43976">
    <property type="entry name" value="SHORT CHAIN DEHYDROGENASE"/>
    <property type="match status" value="1"/>
</dbReference>
<dbReference type="PRINTS" id="PR00080">
    <property type="entry name" value="SDRFAMILY"/>
</dbReference>